<dbReference type="InterPro" id="IPR001647">
    <property type="entry name" value="HTH_TetR"/>
</dbReference>
<keyword evidence="1 2" id="KW-0238">DNA-binding</keyword>
<feature type="DNA-binding region" description="H-T-H motif" evidence="2">
    <location>
        <begin position="35"/>
        <end position="54"/>
    </location>
</feature>
<proteinExistence type="predicted"/>
<dbReference type="STRING" id="1120975.SAMN02746064_01777"/>
<dbReference type="InterPro" id="IPR009057">
    <property type="entry name" value="Homeodomain-like_sf"/>
</dbReference>
<dbReference type="AlphaFoldDB" id="A0A1M4YJX2"/>
<dbReference type="Pfam" id="PF00440">
    <property type="entry name" value="TetR_N"/>
    <property type="match status" value="1"/>
</dbReference>
<feature type="domain" description="HTH tetR-type" evidence="3">
    <location>
        <begin position="12"/>
        <end position="72"/>
    </location>
</feature>
<evidence type="ECO:0000256" key="2">
    <source>
        <dbReference type="PROSITE-ProRule" id="PRU00335"/>
    </source>
</evidence>
<dbReference type="OrthoDB" id="9814200at2"/>
<dbReference type="PROSITE" id="PS50977">
    <property type="entry name" value="HTH_TETR_2"/>
    <property type="match status" value="1"/>
</dbReference>
<accession>A0A1M4YJX2</accession>
<dbReference type="RefSeq" id="WP_073271171.1">
    <property type="nucleotide sequence ID" value="NZ_FQTU01000013.1"/>
</dbReference>
<dbReference type="SUPFAM" id="SSF46689">
    <property type="entry name" value="Homeodomain-like"/>
    <property type="match status" value="1"/>
</dbReference>
<dbReference type="EMBL" id="FQTU01000013">
    <property type="protein sequence ID" value="SHF05792.1"/>
    <property type="molecule type" value="Genomic_DNA"/>
</dbReference>
<evidence type="ECO:0000313" key="4">
    <source>
        <dbReference type="EMBL" id="SHF05792.1"/>
    </source>
</evidence>
<evidence type="ECO:0000256" key="1">
    <source>
        <dbReference type="ARBA" id="ARBA00023125"/>
    </source>
</evidence>
<keyword evidence="5" id="KW-1185">Reference proteome</keyword>
<dbReference type="PANTHER" id="PTHR43479">
    <property type="entry name" value="ACREF/ENVCD OPERON REPRESSOR-RELATED"/>
    <property type="match status" value="1"/>
</dbReference>
<reference evidence="4 5" key="1">
    <citation type="submission" date="2016-11" db="EMBL/GenBank/DDBJ databases">
        <authorList>
            <person name="Jaros S."/>
            <person name="Januszkiewicz K."/>
            <person name="Wedrychowicz H."/>
        </authorList>
    </citation>
    <scope>NUCLEOTIDE SEQUENCE [LARGE SCALE GENOMIC DNA]</scope>
    <source>
        <strain evidence="4 5">DSM 14828</strain>
    </source>
</reference>
<dbReference type="PANTHER" id="PTHR43479:SF11">
    <property type="entry name" value="ACREF_ENVCD OPERON REPRESSOR-RELATED"/>
    <property type="match status" value="1"/>
</dbReference>
<evidence type="ECO:0000259" key="3">
    <source>
        <dbReference type="PROSITE" id="PS50977"/>
    </source>
</evidence>
<dbReference type="InterPro" id="IPR050624">
    <property type="entry name" value="HTH-type_Tx_Regulator"/>
</dbReference>
<dbReference type="PRINTS" id="PR00455">
    <property type="entry name" value="HTHTETR"/>
</dbReference>
<dbReference type="Gene3D" id="1.10.357.10">
    <property type="entry name" value="Tetracycline Repressor, domain 2"/>
    <property type="match status" value="1"/>
</dbReference>
<sequence>MGTKERRETEIEAFRSKIFDAASRILIDEGYEKLSIRKIAKIIDYSPGAIYHYFSSKAEILLMLYEENEKKIAEKLIEIPIDESNPEDTYVNVIKTFINLTLEAPDHYTAVFLNPIEILQDKVGMLREENISENFLRLYKVGIEAGKFDPNDFKTKIQLIWIYTNGLISRLVLEDDISIERRNLLIEKHCSYIRDMLLLKNNKE</sequence>
<gene>
    <name evidence="4" type="ORF">SAMN02746064_01777</name>
</gene>
<dbReference type="Proteomes" id="UP000184251">
    <property type="component" value="Unassembled WGS sequence"/>
</dbReference>
<protein>
    <submittedName>
        <fullName evidence="4">Transcriptional regulator, TetR family</fullName>
    </submittedName>
</protein>
<evidence type="ECO:0000313" key="5">
    <source>
        <dbReference type="Proteomes" id="UP000184251"/>
    </source>
</evidence>
<organism evidence="4 5">
    <name type="scientific">Alkalibacter saccharofermentans DSM 14828</name>
    <dbReference type="NCBI Taxonomy" id="1120975"/>
    <lineage>
        <taxon>Bacteria</taxon>
        <taxon>Bacillati</taxon>
        <taxon>Bacillota</taxon>
        <taxon>Clostridia</taxon>
        <taxon>Eubacteriales</taxon>
        <taxon>Eubacteriaceae</taxon>
        <taxon>Alkalibacter</taxon>
    </lineage>
</organism>
<dbReference type="GO" id="GO:0003677">
    <property type="term" value="F:DNA binding"/>
    <property type="evidence" value="ECO:0007669"/>
    <property type="project" value="UniProtKB-UniRule"/>
</dbReference>
<name>A0A1M4YJX2_9FIRM</name>